<dbReference type="PIRSF" id="PIRSF009320">
    <property type="entry name" value="Nuc_binding_HP_1000"/>
    <property type="match status" value="1"/>
</dbReference>
<proteinExistence type="predicted"/>
<dbReference type="KEGG" id="rama:IDM48_11440"/>
<dbReference type="PANTHER" id="PTHR13696">
    <property type="entry name" value="P-LOOP CONTAINING NUCLEOSIDE TRIPHOSPHATE HYDROLASE"/>
    <property type="match status" value="1"/>
</dbReference>
<evidence type="ECO:0000313" key="1">
    <source>
        <dbReference type="EMBL" id="QOW64901.1"/>
    </source>
</evidence>
<sequence>MIICVGHQKGGVGKSTLVYNLAVAFQQLGKSIQVIEADPSIRTCSRWANAREELTDKDPVITVRKDGVLGATLKEASHNYDIVLVDTAGKDSKELRSAMTVADVLLVPTSAEQADLEATFDFFQVVDMVSEINEKLTTLTVLTKAPTHAHSQDVRDAKNFLGMIDSPNMKIAETVIHRRSVFHRTTSEGLSVVESKDSKAKAEVQLLAQEIINL</sequence>
<dbReference type="SUPFAM" id="SSF52540">
    <property type="entry name" value="P-loop containing nucleoside triphosphate hydrolases"/>
    <property type="match status" value="1"/>
</dbReference>
<dbReference type="Proteomes" id="UP000516421">
    <property type="component" value="Plasmid p1"/>
</dbReference>
<dbReference type="Pfam" id="PF07015">
    <property type="entry name" value="VirC1"/>
    <property type="match status" value="1"/>
</dbReference>
<geneLocation type="plasmid" evidence="1 2">
    <name>p1</name>
</geneLocation>
<dbReference type="PANTHER" id="PTHR13696:SF96">
    <property type="entry name" value="COBQ_COBB_MIND_PARA NUCLEOTIDE BINDING DOMAIN-CONTAINING PROTEIN"/>
    <property type="match status" value="1"/>
</dbReference>
<name>A0A7S6WXD5_9MICC</name>
<dbReference type="AlphaFoldDB" id="A0A7S6WXD5"/>
<dbReference type="CDD" id="cd02042">
    <property type="entry name" value="ParAB_family"/>
    <property type="match status" value="1"/>
</dbReference>
<dbReference type="EMBL" id="CP062957">
    <property type="protein sequence ID" value="QOW64901.1"/>
    <property type="molecule type" value="Genomic_DNA"/>
</dbReference>
<reference evidence="1 2" key="1">
    <citation type="submission" date="2020-09" db="EMBL/GenBank/DDBJ databases">
        <title>Investigation of environmental microbe.</title>
        <authorList>
            <person name="Ou Y."/>
            <person name="Kang Q."/>
        </authorList>
    </citation>
    <scope>NUCLEOTIDE SEQUENCE [LARGE SCALE GENOMIC DNA]</scope>
    <source>
        <strain evidence="1 2">KJZ-9</strain>
        <plasmid evidence="1 2">p1</plasmid>
    </source>
</reference>
<evidence type="ECO:0000313" key="2">
    <source>
        <dbReference type="Proteomes" id="UP000516421"/>
    </source>
</evidence>
<dbReference type="RefSeq" id="WP_202939933.1">
    <property type="nucleotide sequence ID" value="NZ_CP062957.1"/>
</dbReference>
<dbReference type="InterPro" id="IPR027417">
    <property type="entry name" value="P-loop_NTPase"/>
</dbReference>
<keyword evidence="1" id="KW-0614">Plasmid</keyword>
<organism evidence="1 2">
    <name type="scientific">Rothia amarae</name>
    <dbReference type="NCBI Taxonomy" id="169480"/>
    <lineage>
        <taxon>Bacteria</taxon>
        <taxon>Bacillati</taxon>
        <taxon>Actinomycetota</taxon>
        <taxon>Actinomycetes</taxon>
        <taxon>Micrococcales</taxon>
        <taxon>Micrococcaceae</taxon>
        <taxon>Rothia</taxon>
    </lineage>
</organism>
<dbReference type="InterPro" id="IPR009744">
    <property type="entry name" value="VirC1"/>
</dbReference>
<protein>
    <submittedName>
        <fullName evidence="1">AAA family ATPase</fullName>
    </submittedName>
</protein>
<gene>
    <name evidence="1" type="ORF">IDM48_11440</name>
</gene>
<accession>A0A7S6WXD5</accession>
<dbReference type="Gene3D" id="3.40.50.300">
    <property type="entry name" value="P-loop containing nucleotide triphosphate hydrolases"/>
    <property type="match status" value="1"/>
</dbReference>
<keyword evidence="2" id="KW-1185">Reference proteome</keyword>
<dbReference type="InterPro" id="IPR050678">
    <property type="entry name" value="DNA_Partitioning_ATPase"/>
</dbReference>